<dbReference type="InterPro" id="IPR036873">
    <property type="entry name" value="Rhodanese-like_dom_sf"/>
</dbReference>
<keyword evidence="3" id="KW-1185">Reference proteome</keyword>
<dbReference type="GeneID" id="39982075"/>
<dbReference type="Pfam" id="PF13649">
    <property type="entry name" value="Methyltransf_25"/>
    <property type="match status" value="1"/>
</dbReference>
<dbReference type="Gene3D" id="3.40.250.10">
    <property type="entry name" value="Rhodanese-like domain"/>
    <property type="match status" value="1"/>
</dbReference>
<gene>
    <name evidence="2" type="ORF">TM35_000041010</name>
</gene>
<dbReference type="InterPro" id="IPR041698">
    <property type="entry name" value="Methyltransf_25"/>
</dbReference>
<evidence type="ECO:0000313" key="2">
    <source>
        <dbReference type="EMBL" id="ORC91887.1"/>
    </source>
</evidence>
<sequence length="212" mass="24115">MVNVVIDLRPKECYTEGHLEGSYSFPWENIKEESCGLPPRDVDLTALIEKEMDLHAVETYLNRFCFASLKVKVFEPNGNLVREVPKTTCWSPNLFLSDSIPLVESAIGGYSLALDVGSGTGRDMVFLASRGWNVIGIENRRRLIDQGVALSRKHGVSERVHYLHCDLKDLYPVKNESVDLLHVCRFLHRPSLQNLLKLPRKEGKGYLIYSHF</sequence>
<dbReference type="Proteomes" id="UP000192257">
    <property type="component" value="Unassembled WGS sequence"/>
</dbReference>
<dbReference type="InterPro" id="IPR029063">
    <property type="entry name" value="SAM-dependent_MTases_sf"/>
</dbReference>
<evidence type="ECO:0000259" key="1">
    <source>
        <dbReference type="PROSITE" id="PS50206"/>
    </source>
</evidence>
<dbReference type="OrthoDB" id="74240at2759"/>
<reference evidence="2 3" key="1">
    <citation type="submission" date="2017-03" db="EMBL/GenBank/DDBJ databases">
        <title>An alternative strategy for trypanosome survival in the mammalian bloodstream revealed through genome and transcriptome analysis of the ubiquitous bovine parasite Trypanosoma (Megatrypanum) theileri.</title>
        <authorList>
            <person name="Kelly S."/>
            <person name="Ivens A."/>
            <person name="Mott A."/>
            <person name="O'Neill E."/>
            <person name="Emms D."/>
            <person name="Macleod O."/>
            <person name="Voorheis P."/>
            <person name="Matthews J."/>
            <person name="Matthews K."/>
            <person name="Carrington M."/>
        </authorList>
    </citation>
    <scope>NUCLEOTIDE SEQUENCE [LARGE SCALE GENOMIC DNA]</scope>
    <source>
        <strain evidence="2">Edinburgh</strain>
    </source>
</reference>
<dbReference type="SUPFAM" id="SSF53335">
    <property type="entry name" value="S-adenosyl-L-methionine-dependent methyltransferases"/>
    <property type="match status" value="1"/>
</dbReference>
<name>A0A1X0P4M2_9TRYP</name>
<dbReference type="SUPFAM" id="SSF52821">
    <property type="entry name" value="Rhodanese/Cell cycle control phosphatase"/>
    <property type="match status" value="1"/>
</dbReference>
<comment type="caution">
    <text evidence="2">The sequence shown here is derived from an EMBL/GenBank/DDBJ whole genome shotgun (WGS) entry which is preliminary data.</text>
</comment>
<dbReference type="AlphaFoldDB" id="A0A1X0P4M2"/>
<dbReference type="InterPro" id="IPR001763">
    <property type="entry name" value="Rhodanese-like_dom"/>
</dbReference>
<feature type="non-terminal residue" evidence="2">
    <location>
        <position position="212"/>
    </location>
</feature>
<proteinExistence type="predicted"/>
<dbReference type="VEuPathDB" id="TriTrypDB:TM35_000041010"/>
<feature type="domain" description="Rhodanese" evidence="1">
    <location>
        <begin position="4"/>
        <end position="50"/>
    </location>
</feature>
<dbReference type="PROSITE" id="PS50206">
    <property type="entry name" value="RHODANESE_3"/>
    <property type="match status" value="1"/>
</dbReference>
<dbReference type="RefSeq" id="XP_028885953.1">
    <property type="nucleotide sequence ID" value="XM_029022295.1"/>
</dbReference>
<dbReference type="Gene3D" id="3.40.50.150">
    <property type="entry name" value="Vaccinia Virus protein VP39"/>
    <property type="match status" value="1"/>
</dbReference>
<protein>
    <recommendedName>
        <fullName evidence="1">Rhodanese domain-containing protein</fullName>
    </recommendedName>
</protein>
<dbReference type="EMBL" id="NBCO01000004">
    <property type="protein sequence ID" value="ORC91887.1"/>
    <property type="molecule type" value="Genomic_DNA"/>
</dbReference>
<dbReference type="CDD" id="cd00158">
    <property type="entry name" value="RHOD"/>
    <property type="match status" value="1"/>
</dbReference>
<evidence type="ECO:0000313" key="3">
    <source>
        <dbReference type="Proteomes" id="UP000192257"/>
    </source>
</evidence>
<accession>A0A1X0P4M2</accession>
<organism evidence="2 3">
    <name type="scientific">Trypanosoma theileri</name>
    <dbReference type="NCBI Taxonomy" id="67003"/>
    <lineage>
        <taxon>Eukaryota</taxon>
        <taxon>Discoba</taxon>
        <taxon>Euglenozoa</taxon>
        <taxon>Kinetoplastea</taxon>
        <taxon>Metakinetoplastina</taxon>
        <taxon>Trypanosomatida</taxon>
        <taxon>Trypanosomatidae</taxon>
        <taxon>Trypanosoma</taxon>
    </lineage>
</organism>
<dbReference type="CDD" id="cd02440">
    <property type="entry name" value="AdoMet_MTases"/>
    <property type="match status" value="1"/>
</dbReference>